<keyword evidence="7 17" id="KW-0378">Hydrolase</keyword>
<reference evidence="20" key="1">
    <citation type="journal article" date="2017" name="J. Biotechnol.">
        <title>Complete genome sequence of Novosphingobium resinovorum SA1, a versatile xenobiotic-degrading bacterium capable of utilizing sulfanilic acid.</title>
        <authorList>
            <person name="Hegedus B."/>
            <person name="Kos P.B."/>
            <person name="Balint B."/>
            <person name="Maroti G."/>
            <person name="Gan H.M."/>
            <person name="Perei K."/>
            <person name="Rakhely G."/>
        </authorList>
    </citation>
    <scope>NUCLEOTIDE SEQUENCE [LARGE SCALE GENOMIC DNA]</scope>
    <source>
        <strain evidence="20">SA1</strain>
    </source>
</reference>
<keyword evidence="4" id="KW-0235">DNA replication</keyword>
<dbReference type="PROSITE" id="PS00893">
    <property type="entry name" value="NUDIX_BOX"/>
    <property type="match status" value="1"/>
</dbReference>
<evidence type="ECO:0000256" key="11">
    <source>
        <dbReference type="ARBA" id="ARBA00036904"/>
    </source>
</evidence>
<name>A0A1D8A0R3_9SPHN</name>
<dbReference type="GO" id="GO:0006260">
    <property type="term" value="P:DNA replication"/>
    <property type="evidence" value="ECO:0007669"/>
    <property type="project" value="UniProtKB-KW"/>
</dbReference>
<protein>
    <recommendedName>
        <fullName evidence="13">8-oxo-dGTP diphosphatase</fullName>
        <ecNumber evidence="12">3.6.1.55</ecNumber>
    </recommendedName>
    <alternativeName>
        <fullName evidence="16">7,8-dihydro-8-oxoguanine-triphosphatase</fullName>
    </alternativeName>
    <alternativeName>
        <fullName evidence="15">Mutator protein MutT</fullName>
    </alternativeName>
    <alternativeName>
        <fullName evidence="14">dGTP pyrophosphohydrolase</fullName>
    </alternativeName>
</protein>
<evidence type="ECO:0000256" key="1">
    <source>
        <dbReference type="ARBA" id="ARBA00001946"/>
    </source>
</evidence>
<dbReference type="CDD" id="cd03425">
    <property type="entry name" value="NUDIX_MutT_NudA_like"/>
    <property type="match status" value="1"/>
</dbReference>
<evidence type="ECO:0000313" key="19">
    <source>
        <dbReference type="EMBL" id="AOR75701.1"/>
    </source>
</evidence>
<keyword evidence="20" id="KW-1185">Reference proteome</keyword>
<dbReference type="InterPro" id="IPR000086">
    <property type="entry name" value="NUDIX_hydrolase_dom"/>
</dbReference>
<evidence type="ECO:0000256" key="14">
    <source>
        <dbReference type="ARBA" id="ARBA00041592"/>
    </source>
</evidence>
<keyword evidence="9" id="KW-0234">DNA repair</keyword>
<evidence type="ECO:0000256" key="3">
    <source>
        <dbReference type="ARBA" id="ARBA00022457"/>
    </source>
</evidence>
<evidence type="ECO:0000256" key="9">
    <source>
        <dbReference type="ARBA" id="ARBA00023204"/>
    </source>
</evidence>
<comment type="similarity">
    <text evidence="2 17">Belongs to the Nudix hydrolase family.</text>
</comment>
<dbReference type="PROSITE" id="PS51462">
    <property type="entry name" value="NUDIX"/>
    <property type="match status" value="1"/>
</dbReference>
<keyword evidence="8" id="KW-0460">Magnesium</keyword>
<comment type="catalytic activity">
    <reaction evidence="10">
        <text>8-oxo-dGTP + H2O = 8-oxo-dGMP + diphosphate + H(+)</text>
        <dbReference type="Rhea" id="RHEA:31575"/>
        <dbReference type="ChEBI" id="CHEBI:15377"/>
        <dbReference type="ChEBI" id="CHEBI:15378"/>
        <dbReference type="ChEBI" id="CHEBI:33019"/>
        <dbReference type="ChEBI" id="CHEBI:63224"/>
        <dbReference type="ChEBI" id="CHEBI:77896"/>
        <dbReference type="EC" id="3.6.1.55"/>
    </reaction>
</comment>
<evidence type="ECO:0000256" key="6">
    <source>
        <dbReference type="ARBA" id="ARBA00022763"/>
    </source>
</evidence>
<evidence type="ECO:0000256" key="4">
    <source>
        <dbReference type="ARBA" id="ARBA00022705"/>
    </source>
</evidence>
<evidence type="ECO:0000256" key="13">
    <source>
        <dbReference type="ARBA" id="ARBA00040794"/>
    </source>
</evidence>
<evidence type="ECO:0000256" key="5">
    <source>
        <dbReference type="ARBA" id="ARBA00022723"/>
    </source>
</evidence>
<evidence type="ECO:0000256" key="17">
    <source>
        <dbReference type="RuleBase" id="RU003476"/>
    </source>
</evidence>
<evidence type="ECO:0000256" key="2">
    <source>
        <dbReference type="ARBA" id="ARBA00005582"/>
    </source>
</evidence>
<dbReference type="AlphaFoldDB" id="A0A1D8A0R3"/>
<dbReference type="GO" id="GO:0044715">
    <property type="term" value="F:8-oxo-dGDP phosphatase activity"/>
    <property type="evidence" value="ECO:0007669"/>
    <property type="project" value="TreeGrafter"/>
</dbReference>
<evidence type="ECO:0000259" key="18">
    <source>
        <dbReference type="PROSITE" id="PS51462"/>
    </source>
</evidence>
<dbReference type="Pfam" id="PF00293">
    <property type="entry name" value="NUDIX"/>
    <property type="match status" value="1"/>
</dbReference>
<keyword evidence="6" id="KW-0227">DNA damage</keyword>
<dbReference type="InterPro" id="IPR020084">
    <property type="entry name" value="NUDIX_hydrolase_CS"/>
</dbReference>
<dbReference type="GO" id="GO:0046872">
    <property type="term" value="F:metal ion binding"/>
    <property type="evidence" value="ECO:0007669"/>
    <property type="project" value="UniProtKB-KW"/>
</dbReference>
<comment type="cofactor">
    <cofactor evidence="1">
        <name>Mg(2+)</name>
        <dbReference type="ChEBI" id="CHEBI:18420"/>
    </cofactor>
</comment>
<dbReference type="InterPro" id="IPR047127">
    <property type="entry name" value="MutT-like"/>
</dbReference>
<dbReference type="PANTHER" id="PTHR47707">
    <property type="entry name" value="8-OXO-DGTP DIPHOSPHATASE"/>
    <property type="match status" value="1"/>
</dbReference>
<evidence type="ECO:0000256" key="8">
    <source>
        <dbReference type="ARBA" id="ARBA00022842"/>
    </source>
</evidence>
<evidence type="ECO:0000313" key="20">
    <source>
        <dbReference type="Proteomes" id="UP000094626"/>
    </source>
</evidence>
<keyword evidence="5" id="KW-0479">Metal-binding</keyword>
<proteinExistence type="inferred from homology"/>
<accession>A0A1D8A0R3</accession>
<comment type="catalytic activity">
    <reaction evidence="11">
        <text>8-oxo-GTP + H2O = 8-oxo-GMP + diphosphate + H(+)</text>
        <dbReference type="Rhea" id="RHEA:67616"/>
        <dbReference type="ChEBI" id="CHEBI:15377"/>
        <dbReference type="ChEBI" id="CHEBI:15378"/>
        <dbReference type="ChEBI" id="CHEBI:33019"/>
        <dbReference type="ChEBI" id="CHEBI:143553"/>
        <dbReference type="ChEBI" id="CHEBI:145694"/>
    </reaction>
</comment>
<dbReference type="GO" id="GO:0035539">
    <property type="term" value="F:8-oxo-7,8-dihydrodeoxyguanosine triphosphate pyrophosphatase activity"/>
    <property type="evidence" value="ECO:0007669"/>
    <property type="project" value="UniProtKB-EC"/>
</dbReference>
<evidence type="ECO:0000256" key="16">
    <source>
        <dbReference type="ARBA" id="ARBA00042798"/>
    </source>
</evidence>
<dbReference type="KEGG" id="nre:BES08_02235"/>
<organism evidence="19 20">
    <name type="scientific">Novosphingobium resinovorum</name>
    <dbReference type="NCBI Taxonomy" id="158500"/>
    <lineage>
        <taxon>Bacteria</taxon>
        <taxon>Pseudomonadati</taxon>
        <taxon>Pseudomonadota</taxon>
        <taxon>Alphaproteobacteria</taxon>
        <taxon>Sphingomonadales</taxon>
        <taxon>Sphingomonadaceae</taxon>
        <taxon>Novosphingobium</taxon>
    </lineage>
</organism>
<dbReference type="InterPro" id="IPR020476">
    <property type="entry name" value="Nudix_hydrolase"/>
</dbReference>
<dbReference type="GO" id="GO:0008413">
    <property type="term" value="F:8-oxo-7,8-dihydroguanosine triphosphate pyrophosphatase activity"/>
    <property type="evidence" value="ECO:0007669"/>
    <property type="project" value="TreeGrafter"/>
</dbReference>
<dbReference type="Proteomes" id="UP000094626">
    <property type="component" value="Chromosome"/>
</dbReference>
<feature type="domain" description="Nudix hydrolase" evidence="18">
    <location>
        <begin position="6"/>
        <end position="152"/>
    </location>
</feature>
<sequence length="166" mass="17489">MESPPTPLLVVAGALVRPDDGGRDDGRSGTVLMQQRDFIGVHGGLWEFPGGKLEPGESPEGALVRELEEELGVIVAPGDLEAVGFASGRTATVEEGGKGPSRPLVILLYICTRWQGEPRAIEAADVAWVAPGAISGLRMPPLDYPLAEALERHLGAVENNMQKSGT</sequence>
<dbReference type="EC" id="3.6.1.55" evidence="12"/>
<dbReference type="PRINTS" id="PR00502">
    <property type="entry name" value="NUDIXFAMILY"/>
</dbReference>
<evidence type="ECO:0000256" key="10">
    <source>
        <dbReference type="ARBA" id="ARBA00035861"/>
    </source>
</evidence>
<dbReference type="PANTHER" id="PTHR47707:SF1">
    <property type="entry name" value="NUDIX HYDROLASE FAMILY PROTEIN"/>
    <property type="match status" value="1"/>
</dbReference>
<dbReference type="InterPro" id="IPR015797">
    <property type="entry name" value="NUDIX_hydrolase-like_dom_sf"/>
</dbReference>
<evidence type="ECO:0000256" key="15">
    <source>
        <dbReference type="ARBA" id="ARBA00041979"/>
    </source>
</evidence>
<dbReference type="SUPFAM" id="SSF55811">
    <property type="entry name" value="Nudix"/>
    <property type="match status" value="1"/>
</dbReference>
<dbReference type="EMBL" id="CP017075">
    <property type="protein sequence ID" value="AOR75701.1"/>
    <property type="molecule type" value="Genomic_DNA"/>
</dbReference>
<dbReference type="GO" id="GO:0006281">
    <property type="term" value="P:DNA repair"/>
    <property type="evidence" value="ECO:0007669"/>
    <property type="project" value="UniProtKB-KW"/>
</dbReference>
<dbReference type="Gene3D" id="3.90.79.10">
    <property type="entry name" value="Nucleoside Triphosphate Pyrophosphohydrolase"/>
    <property type="match status" value="1"/>
</dbReference>
<evidence type="ECO:0000256" key="7">
    <source>
        <dbReference type="ARBA" id="ARBA00022801"/>
    </source>
</evidence>
<gene>
    <name evidence="19" type="ORF">BES08_02235</name>
</gene>
<keyword evidence="3" id="KW-0515">Mutator protein</keyword>
<dbReference type="GO" id="GO:0044716">
    <property type="term" value="F:8-oxo-GDP phosphatase activity"/>
    <property type="evidence" value="ECO:0007669"/>
    <property type="project" value="TreeGrafter"/>
</dbReference>
<evidence type="ECO:0000256" key="12">
    <source>
        <dbReference type="ARBA" id="ARBA00038905"/>
    </source>
</evidence>